<organism evidence="4 5">
    <name type="scientific">Meloidogyne incognita</name>
    <name type="common">Southern root-knot nematode worm</name>
    <name type="synonym">Oxyuris incognita</name>
    <dbReference type="NCBI Taxonomy" id="6306"/>
    <lineage>
        <taxon>Eukaryota</taxon>
        <taxon>Metazoa</taxon>
        <taxon>Ecdysozoa</taxon>
        <taxon>Nematoda</taxon>
        <taxon>Chromadorea</taxon>
        <taxon>Rhabditida</taxon>
        <taxon>Tylenchina</taxon>
        <taxon>Tylenchomorpha</taxon>
        <taxon>Tylenchoidea</taxon>
        <taxon>Meloidogynidae</taxon>
        <taxon>Meloidogyninae</taxon>
        <taxon>Meloidogyne</taxon>
        <taxon>Meloidogyne incognita group</taxon>
    </lineage>
</organism>
<dbReference type="SMART" id="SM01329">
    <property type="entry name" value="Iso_dh"/>
    <property type="match status" value="1"/>
</dbReference>
<dbReference type="Proteomes" id="UP000887563">
    <property type="component" value="Unplaced"/>
</dbReference>
<evidence type="ECO:0000313" key="4">
    <source>
        <dbReference type="Proteomes" id="UP000887563"/>
    </source>
</evidence>
<evidence type="ECO:0000313" key="5">
    <source>
        <dbReference type="WBParaSite" id="Minc3s08612g42430"/>
    </source>
</evidence>
<dbReference type="InterPro" id="IPR024084">
    <property type="entry name" value="IsoPropMal-DH-like_dom"/>
</dbReference>
<feature type="domain" description="Isopropylmalate dehydrogenase-like" evidence="3">
    <location>
        <begin position="1"/>
        <end position="199"/>
    </location>
</feature>
<accession>A0A914NP76</accession>
<keyword evidence="4" id="KW-1185">Reference proteome</keyword>
<reference evidence="5" key="1">
    <citation type="submission" date="2022-11" db="UniProtKB">
        <authorList>
            <consortium name="WormBaseParasite"/>
        </authorList>
    </citation>
    <scope>IDENTIFICATION</scope>
</reference>
<evidence type="ECO:0000256" key="1">
    <source>
        <dbReference type="ARBA" id="ARBA00007769"/>
    </source>
</evidence>
<evidence type="ECO:0000256" key="2">
    <source>
        <dbReference type="ARBA" id="ARBA00022532"/>
    </source>
</evidence>
<dbReference type="PANTHER" id="PTHR11835">
    <property type="entry name" value="DECARBOXYLATING DEHYDROGENASES-ISOCITRATE, ISOPROPYLMALATE, TARTRATE"/>
    <property type="match status" value="1"/>
</dbReference>
<dbReference type="GO" id="GO:0006099">
    <property type="term" value="P:tricarboxylic acid cycle"/>
    <property type="evidence" value="ECO:0007669"/>
    <property type="project" value="UniProtKB-KW"/>
</dbReference>
<dbReference type="WBParaSite" id="Minc3s08612g42430">
    <property type="protein sequence ID" value="Minc3s08612g42430"/>
    <property type="gene ID" value="Minc3s08612g42430"/>
</dbReference>
<dbReference type="PROSITE" id="PS00470">
    <property type="entry name" value="IDH_IMDH"/>
    <property type="match status" value="1"/>
</dbReference>
<dbReference type="Pfam" id="PF00180">
    <property type="entry name" value="Iso_dh"/>
    <property type="match status" value="1"/>
</dbReference>
<proteinExistence type="inferred from homology"/>
<dbReference type="InterPro" id="IPR019818">
    <property type="entry name" value="IsoCit/isopropylmalate_DH_CS"/>
</dbReference>
<protein>
    <submittedName>
        <fullName evidence="5">Isopropylmalate dehydrogenase-like domain-containing protein</fullName>
    </submittedName>
</protein>
<dbReference type="GO" id="GO:0051287">
    <property type="term" value="F:NAD binding"/>
    <property type="evidence" value="ECO:0007669"/>
    <property type="project" value="InterPro"/>
</dbReference>
<sequence>MGLDLSYLRIVTRHGIERIARYAYDYAVLNNRPNIIVIHKANIQKLGDGLFLKVAKEICDTEYKSKGLRFDSLIVDNACMQLVSRPQQFNNAILLMPNLYGNIISNIACGLVGGPGLVPGMNIGEEYAVFETGTRNTGTSLTGKDLANPTAFIRAAIDMLHWIVMPIKCLMLFLLRLLNGNYTRRILEVHVTVQTLLMLLLI</sequence>
<dbReference type="SUPFAM" id="SSF53659">
    <property type="entry name" value="Isocitrate/Isopropylmalate dehydrogenase-like"/>
    <property type="match status" value="1"/>
</dbReference>
<dbReference type="AlphaFoldDB" id="A0A914NP76"/>
<keyword evidence="2" id="KW-0816">Tricarboxylic acid cycle</keyword>
<name>A0A914NP76_MELIC</name>
<dbReference type="GO" id="GO:0016616">
    <property type="term" value="F:oxidoreductase activity, acting on the CH-OH group of donors, NAD or NADP as acceptor"/>
    <property type="evidence" value="ECO:0007669"/>
    <property type="project" value="InterPro"/>
</dbReference>
<dbReference type="Gene3D" id="3.40.718.10">
    <property type="entry name" value="Isopropylmalate Dehydrogenase"/>
    <property type="match status" value="1"/>
</dbReference>
<dbReference type="GO" id="GO:0005739">
    <property type="term" value="C:mitochondrion"/>
    <property type="evidence" value="ECO:0007669"/>
    <property type="project" value="TreeGrafter"/>
</dbReference>
<dbReference type="GO" id="GO:0006102">
    <property type="term" value="P:isocitrate metabolic process"/>
    <property type="evidence" value="ECO:0007669"/>
    <property type="project" value="TreeGrafter"/>
</dbReference>
<dbReference type="GO" id="GO:0000287">
    <property type="term" value="F:magnesium ion binding"/>
    <property type="evidence" value="ECO:0007669"/>
    <property type="project" value="InterPro"/>
</dbReference>
<dbReference type="PANTHER" id="PTHR11835:SF60">
    <property type="entry name" value="ISOCITRATE DEHYDROGENASE [NAD] SUBUNIT, MITOCHONDRIAL"/>
    <property type="match status" value="1"/>
</dbReference>
<evidence type="ECO:0000259" key="3">
    <source>
        <dbReference type="SMART" id="SM01329"/>
    </source>
</evidence>
<comment type="similarity">
    <text evidence="1">Belongs to the isocitrate and isopropylmalate dehydrogenases family.</text>
</comment>